<dbReference type="OrthoDB" id="426718at2759"/>
<feature type="domain" description="Mono-/di-acylglycerol lipase N-terminal" evidence="5">
    <location>
        <begin position="25"/>
        <end position="73"/>
    </location>
</feature>
<organism evidence="6 7">
    <name type="scientific">Exserohilum turcicum (strain 28A)</name>
    <name type="common">Northern leaf blight fungus</name>
    <name type="synonym">Setosphaeria turcica</name>
    <dbReference type="NCBI Taxonomy" id="671987"/>
    <lineage>
        <taxon>Eukaryota</taxon>
        <taxon>Fungi</taxon>
        <taxon>Dikarya</taxon>
        <taxon>Ascomycota</taxon>
        <taxon>Pezizomycotina</taxon>
        <taxon>Dothideomycetes</taxon>
        <taxon>Pleosporomycetidae</taxon>
        <taxon>Pleosporales</taxon>
        <taxon>Pleosporineae</taxon>
        <taxon>Pleosporaceae</taxon>
        <taxon>Exserohilum</taxon>
    </lineage>
</organism>
<dbReference type="GeneID" id="19395900"/>
<dbReference type="RefSeq" id="XP_008030830.1">
    <property type="nucleotide sequence ID" value="XM_008032639.1"/>
</dbReference>
<dbReference type="InterPro" id="IPR051299">
    <property type="entry name" value="AB_hydrolase_lip/est"/>
</dbReference>
<evidence type="ECO:0000256" key="1">
    <source>
        <dbReference type="ARBA" id="ARBA00022729"/>
    </source>
</evidence>
<evidence type="ECO:0000313" key="7">
    <source>
        <dbReference type="Proteomes" id="UP000016935"/>
    </source>
</evidence>
<feature type="signal peptide" evidence="3">
    <location>
        <begin position="1"/>
        <end position="20"/>
    </location>
</feature>
<keyword evidence="7" id="KW-1185">Reference proteome</keyword>
<evidence type="ECO:0000313" key="6">
    <source>
        <dbReference type="EMBL" id="EOA81330.1"/>
    </source>
</evidence>
<dbReference type="InterPro" id="IPR005592">
    <property type="entry name" value="Mono/diacylglycerol_lipase_N"/>
</dbReference>
<gene>
    <name evidence="6" type="ORF">SETTUDRAFT_122961</name>
</gene>
<accession>R0I6X1</accession>
<dbReference type="InterPro" id="IPR002921">
    <property type="entry name" value="Fungal_lipase-type"/>
</dbReference>
<reference evidence="6 7" key="1">
    <citation type="journal article" date="2012" name="PLoS Pathog.">
        <title>Diverse lifestyles and strategies of plant pathogenesis encoded in the genomes of eighteen Dothideomycetes fungi.</title>
        <authorList>
            <person name="Ohm R.A."/>
            <person name="Feau N."/>
            <person name="Henrissat B."/>
            <person name="Schoch C.L."/>
            <person name="Horwitz B.A."/>
            <person name="Barry K.W."/>
            <person name="Condon B.J."/>
            <person name="Copeland A.C."/>
            <person name="Dhillon B."/>
            <person name="Glaser F."/>
            <person name="Hesse C.N."/>
            <person name="Kosti I."/>
            <person name="LaButti K."/>
            <person name="Lindquist E.A."/>
            <person name="Lucas S."/>
            <person name="Salamov A.A."/>
            <person name="Bradshaw R.E."/>
            <person name="Ciuffetti L."/>
            <person name="Hamelin R.C."/>
            <person name="Kema G.H.J."/>
            <person name="Lawrence C."/>
            <person name="Scott J.A."/>
            <person name="Spatafora J.W."/>
            <person name="Turgeon B.G."/>
            <person name="de Wit P.J.G.M."/>
            <person name="Zhong S."/>
            <person name="Goodwin S.B."/>
            <person name="Grigoriev I.V."/>
        </authorList>
    </citation>
    <scope>NUCLEOTIDE SEQUENCE [LARGE SCALE GENOMIC DNA]</scope>
    <source>
        <strain evidence="7">28A</strain>
    </source>
</reference>
<reference evidence="6 7" key="2">
    <citation type="journal article" date="2013" name="PLoS Genet.">
        <title>Comparative genome structure, secondary metabolite, and effector coding capacity across Cochliobolus pathogens.</title>
        <authorList>
            <person name="Condon B.J."/>
            <person name="Leng Y."/>
            <person name="Wu D."/>
            <person name="Bushley K.E."/>
            <person name="Ohm R.A."/>
            <person name="Otillar R."/>
            <person name="Martin J."/>
            <person name="Schackwitz W."/>
            <person name="Grimwood J."/>
            <person name="MohdZainudin N."/>
            <person name="Xue C."/>
            <person name="Wang R."/>
            <person name="Manning V.A."/>
            <person name="Dhillon B."/>
            <person name="Tu Z.J."/>
            <person name="Steffenson B.J."/>
            <person name="Salamov A."/>
            <person name="Sun H."/>
            <person name="Lowry S."/>
            <person name="LaButti K."/>
            <person name="Han J."/>
            <person name="Copeland A."/>
            <person name="Lindquist E."/>
            <person name="Barry K."/>
            <person name="Schmutz J."/>
            <person name="Baker S.E."/>
            <person name="Ciuffetti L.M."/>
            <person name="Grigoriev I.V."/>
            <person name="Zhong S."/>
            <person name="Turgeon B.G."/>
        </authorList>
    </citation>
    <scope>NUCLEOTIDE SEQUENCE [LARGE SCALE GENOMIC DNA]</scope>
    <source>
        <strain evidence="7">28A</strain>
    </source>
</reference>
<keyword evidence="2" id="KW-0378">Hydrolase</keyword>
<dbReference type="GO" id="GO:0016787">
    <property type="term" value="F:hydrolase activity"/>
    <property type="evidence" value="ECO:0007669"/>
    <property type="project" value="UniProtKB-KW"/>
</dbReference>
<dbReference type="HOGENOM" id="CLU_032957_1_0_1"/>
<dbReference type="Pfam" id="PF01764">
    <property type="entry name" value="Lipase_3"/>
    <property type="match status" value="1"/>
</dbReference>
<dbReference type="AlphaFoldDB" id="R0I6X1"/>
<proteinExistence type="predicted"/>
<protein>
    <recommendedName>
        <fullName evidence="8">Alpha/beta-hydrolase</fullName>
    </recommendedName>
</protein>
<evidence type="ECO:0000259" key="5">
    <source>
        <dbReference type="Pfam" id="PF03893"/>
    </source>
</evidence>
<dbReference type="PANTHER" id="PTHR46640">
    <property type="entry name" value="TRIACYLGLYCEROL LIPASE, PUTATIVE (AFU_ORTHOLOGUE AFUA_6G06510)-RELATED"/>
    <property type="match status" value="1"/>
</dbReference>
<keyword evidence="1 3" id="KW-0732">Signal</keyword>
<evidence type="ECO:0000256" key="2">
    <source>
        <dbReference type="ARBA" id="ARBA00022801"/>
    </source>
</evidence>
<dbReference type="CDD" id="cd00519">
    <property type="entry name" value="Lipase_3"/>
    <property type="match status" value="1"/>
</dbReference>
<evidence type="ECO:0000259" key="4">
    <source>
        <dbReference type="Pfam" id="PF01764"/>
    </source>
</evidence>
<dbReference type="eggNOG" id="KOG4569">
    <property type="taxonomic scope" value="Eukaryota"/>
</dbReference>
<sequence length="314" mass="34508">MRAFSTLALAALLGAFTSNASPFAKRRPVSETLLADMKLMSQYASAAYCKPNIDSPGGTVYCGSGKCPLVQAANVESLEEYSEAETSTDVTGYIAADHTHKLLIVAFRGSRTPDNWITNFDFAMMPTTLCPKCVAHSGFWRSWTDARRRVVSALKNSTAQYPGYQIRVTGHSLGGAVATFAAAGLRTEGFDVAMYTFGAPRIGGPSVSDFISKQAGGNYRITHWNDPVSRIPFLTMGYVHVTPEYYIDVKNKQEVRTSDIKVLDGSWNLKGNAKWLAMDPEAHMWFFHHLNVCGGKKSKRRGALAEDMHVIARF</sequence>
<evidence type="ECO:0000256" key="3">
    <source>
        <dbReference type="SAM" id="SignalP"/>
    </source>
</evidence>
<dbReference type="Gene3D" id="3.40.50.1820">
    <property type="entry name" value="alpha/beta hydrolase"/>
    <property type="match status" value="1"/>
</dbReference>
<dbReference type="InterPro" id="IPR029058">
    <property type="entry name" value="AB_hydrolase_fold"/>
</dbReference>
<dbReference type="Proteomes" id="UP000016935">
    <property type="component" value="Unassembled WGS sequence"/>
</dbReference>
<name>R0I6X1_EXST2</name>
<feature type="chain" id="PRO_5004342879" description="Alpha/beta-hydrolase" evidence="3">
    <location>
        <begin position="21"/>
        <end position="314"/>
    </location>
</feature>
<dbReference type="GO" id="GO:0016042">
    <property type="term" value="P:lipid catabolic process"/>
    <property type="evidence" value="ECO:0007669"/>
    <property type="project" value="InterPro"/>
</dbReference>
<dbReference type="EMBL" id="KB908866">
    <property type="protein sequence ID" value="EOA81330.1"/>
    <property type="molecule type" value="Genomic_DNA"/>
</dbReference>
<dbReference type="PANTHER" id="PTHR46640:SF1">
    <property type="entry name" value="FUNGAL LIPASE-LIKE DOMAIN-CONTAINING PROTEIN-RELATED"/>
    <property type="match status" value="1"/>
</dbReference>
<evidence type="ECO:0008006" key="8">
    <source>
        <dbReference type="Google" id="ProtNLM"/>
    </source>
</evidence>
<dbReference type="Pfam" id="PF03893">
    <property type="entry name" value="Lipase3_N"/>
    <property type="match status" value="1"/>
</dbReference>
<dbReference type="SUPFAM" id="SSF53474">
    <property type="entry name" value="alpha/beta-Hydrolases"/>
    <property type="match status" value="1"/>
</dbReference>
<feature type="domain" description="Fungal lipase-type" evidence="4">
    <location>
        <begin position="104"/>
        <end position="234"/>
    </location>
</feature>
<dbReference type="STRING" id="671987.R0I6X1"/>